<dbReference type="PANTHER" id="PTHR11875">
    <property type="entry name" value="TESTIS-SPECIFIC Y-ENCODED PROTEIN"/>
    <property type="match status" value="1"/>
</dbReference>
<evidence type="ECO:0000313" key="6">
    <source>
        <dbReference type="Proteomes" id="UP000078550"/>
    </source>
</evidence>
<dbReference type="Gene3D" id="3.30.1120.90">
    <property type="entry name" value="Nucleosome assembly protein"/>
    <property type="match status" value="1"/>
</dbReference>
<evidence type="ECO:0000313" key="7">
    <source>
        <dbReference type="Proteomes" id="UP000078555"/>
    </source>
</evidence>
<dbReference type="GO" id="GO:0006334">
    <property type="term" value="P:nucleosome assembly"/>
    <property type="evidence" value="ECO:0007669"/>
    <property type="project" value="InterPro"/>
</dbReference>
<dbReference type="Proteomes" id="UP000078555">
    <property type="component" value="Unassembled WGS sequence"/>
</dbReference>
<keyword evidence="7" id="KW-1185">Reference proteome</keyword>
<dbReference type="AlphaFoldDB" id="A0A1A8YPL7"/>
<dbReference type="InterPro" id="IPR036674">
    <property type="entry name" value="p53_tetramer_sf"/>
</dbReference>
<evidence type="ECO:0000256" key="3">
    <source>
        <dbReference type="SAM" id="MobiDB-lite"/>
    </source>
</evidence>
<dbReference type="Proteomes" id="UP000078550">
    <property type="component" value="Unassembled WGS sequence"/>
</dbReference>
<dbReference type="SUPFAM" id="SSF143113">
    <property type="entry name" value="NAP-like"/>
    <property type="match status" value="1"/>
</dbReference>
<dbReference type="EMBL" id="FLRE01000068">
    <property type="protein sequence ID" value="SBT33924.1"/>
    <property type="molecule type" value="Genomic_DNA"/>
</dbReference>
<name>A0A1A8YPL7_PLAOA</name>
<comment type="similarity">
    <text evidence="1 2">Belongs to the nucleosome assembly protein (NAP) family.</text>
</comment>
<gene>
    <name evidence="4" type="ORF">POVWA1_017390</name>
    <name evidence="5" type="ORF">POVWA2_017280</name>
</gene>
<evidence type="ECO:0000256" key="1">
    <source>
        <dbReference type="ARBA" id="ARBA00009947"/>
    </source>
</evidence>
<dbReference type="EMBL" id="FLRD01000057">
    <property type="protein sequence ID" value="SBT33493.1"/>
    <property type="molecule type" value="Genomic_DNA"/>
</dbReference>
<dbReference type="GO" id="GO:0051262">
    <property type="term" value="P:protein tetramerization"/>
    <property type="evidence" value="ECO:0007669"/>
    <property type="project" value="InterPro"/>
</dbReference>
<reference evidence="4" key="2">
    <citation type="submission" date="2016-05" db="EMBL/GenBank/DDBJ databases">
        <authorList>
            <person name="Lavstsen T."/>
            <person name="Jespersen J.S."/>
        </authorList>
    </citation>
    <scope>NUCLEOTIDE SEQUENCE [LARGE SCALE GENOMIC DNA]</scope>
</reference>
<feature type="region of interest" description="Disordered" evidence="3">
    <location>
        <begin position="310"/>
        <end position="359"/>
    </location>
</feature>
<reference evidence="6 7" key="1">
    <citation type="submission" date="2016-05" db="EMBL/GenBank/DDBJ databases">
        <authorList>
            <person name="Naeem Raeece"/>
        </authorList>
    </citation>
    <scope>NUCLEOTIDE SEQUENCE [LARGE SCALE GENOMIC DNA]</scope>
</reference>
<evidence type="ECO:0000313" key="5">
    <source>
        <dbReference type="EMBL" id="SBT33924.1"/>
    </source>
</evidence>
<evidence type="ECO:0000313" key="4">
    <source>
        <dbReference type="EMBL" id="SBT33493.1"/>
    </source>
</evidence>
<evidence type="ECO:0000256" key="2">
    <source>
        <dbReference type="RuleBase" id="RU003876"/>
    </source>
</evidence>
<sequence length="359" mass="42493">MKRDRSENSVENTTDPKHRLARTAWLPVGNRAYTSVVHPQNLKSVKLRANSFWACSMKVYFKLQQRHYGDKIENDDPLIPFMKDFEDILLYTCVCHFAYLSHTAYISPFSLSNDNLSRTVQKDIEQLDIKCAHEQMNIQKQYDEKKKPLFEKRDEIIQKVPGFWANTLRKHPALSDIVPEDIDILNHLVKLDLKDNMDNNGSYKITFTFNEKAKEYMEPLTLVKHVTFDNNQEKVVECTRIKWKDGKNPIAAVSNNRSDLDNEMPKWSLFEWFTTDELQDKPDVGELIRREIWHNPLSYYLGLEDFDDFDEDFDEEFDDDDEEEDDDDEEEDDDEDDEEKDEDDEKDEEDDAKDEDNDD</sequence>
<proteinExistence type="inferred from homology"/>
<accession>A0A1A8YPL7</accession>
<organism evidence="4 7">
    <name type="scientific">Plasmodium ovale wallikeri</name>
    <dbReference type="NCBI Taxonomy" id="864142"/>
    <lineage>
        <taxon>Eukaryota</taxon>
        <taxon>Sar</taxon>
        <taxon>Alveolata</taxon>
        <taxon>Apicomplexa</taxon>
        <taxon>Aconoidasida</taxon>
        <taxon>Haemosporida</taxon>
        <taxon>Plasmodiidae</taxon>
        <taxon>Plasmodium</taxon>
        <taxon>Plasmodium (Plasmodium)</taxon>
    </lineage>
</organism>
<dbReference type="Gene3D" id="4.10.170.10">
    <property type="entry name" value="p53-like tetramerisation domain"/>
    <property type="match status" value="1"/>
</dbReference>
<dbReference type="InterPro" id="IPR037231">
    <property type="entry name" value="NAP-like_sf"/>
</dbReference>
<protein>
    <submittedName>
        <fullName evidence="4">Nucleosome assembly protein 1, putative</fullName>
    </submittedName>
</protein>
<dbReference type="GO" id="GO:0005634">
    <property type="term" value="C:nucleus"/>
    <property type="evidence" value="ECO:0007669"/>
    <property type="project" value="InterPro"/>
</dbReference>
<dbReference type="InterPro" id="IPR002164">
    <property type="entry name" value="NAP_family"/>
</dbReference>
<dbReference type="Pfam" id="PF00956">
    <property type="entry name" value="NAP"/>
    <property type="match status" value="1"/>
</dbReference>